<evidence type="ECO:0000313" key="2">
    <source>
        <dbReference type="Proteomes" id="UP000287033"/>
    </source>
</evidence>
<gene>
    <name evidence="1" type="ORF">chiPu_0032639</name>
</gene>
<name>A0A401U187_CHIPU</name>
<protein>
    <submittedName>
        <fullName evidence="1">Uncharacterized protein</fullName>
    </submittedName>
</protein>
<keyword evidence="2" id="KW-1185">Reference proteome</keyword>
<accession>A0A401U187</accession>
<comment type="caution">
    <text evidence="1">The sequence shown here is derived from an EMBL/GenBank/DDBJ whole genome shotgun (WGS) entry which is preliminary data.</text>
</comment>
<proteinExistence type="predicted"/>
<dbReference type="Proteomes" id="UP000287033">
    <property type="component" value="Unassembled WGS sequence"/>
</dbReference>
<dbReference type="AlphaFoldDB" id="A0A401U187"/>
<dbReference type="EMBL" id="BEZZ01241978">
    <property type="protein sequence ID" value="GCC48658.1"/>
    <property type="molecule type" value="Genomic_DNA"/>
</dbReference>
<feature type="non-terminal residue" evidence="1">
    <location>
        <position position="82"/>
    </location>
</feature>
<sequence>MVARLDPARAAGAFLALPERRVGLEIVHQELGSFECGLPVRRGGHDQHDVLARRDAAEAMDDGEALQRPARQRLVGVASNLG</sequence>
<reference evidence="1 2" key="1">
    <citation type="journal article" date="2018" name="Nat. Ecol. Evol.">
        <title>Shark genomes provide insights into elasmobranch evolution and the origin of vertebrates.</title>
        <authorList>
            <person name="Hara Y"/>
            <person name="Yamaguchi K"/>
            <person name="Onimaru K"/>
            <person name="Kadota M"/>
            <person name="Koyanagi M"/>
            <person name="Keeley SD"/>
            <person name="Tatsumi K"/>
            <person name="Tanaka K"/>
            <person name="Motone F"/>
            <person name="Kageyama Y"/>
            <person name="Nozu R"/>
            <person name="Adachi N"/>
            <person name="Nishimura O"/>
            <person name="Nakagawa R"/>
            <person name="Tanegashima C"/>
            <person name="Kiyatake I"/>
            <person name="Matsumoto R"/>
            <person name="Murakumo K"/>
            <person name="Nishida K"/>
            <person name="Terakita A"/>
            <person name="Kuratani S"/>
            <person name="Sato K"/>
            <person name="Hyodo S Kuraku.S."/>
        </authorList>
    </citation>
    <scope>NUCLEOTIDE SEQUENCE [LARGE SCALE GENOMIC DNA]</scope>
</reference>
<organism evidence="1 2">
    <name type="scientific">Chiloscyllium punctatum</name>
    <name type="common">Brownbanded bambooshark</name>
    <name type="synonym">Hemiscyllium punctatum</name>
    <dbReference type="NCBI Taxonomy" id="137246"/>
    <lineage>
        <taxon>Eukaryota</taxon>
        <taxon>Metazoa</taxon>
        <taxon>Chordata</taxon>
        <taxon>Craniata</taxon>
        <taxon>Vertebrata</taxon>
        <taxon>Chondrichthyes</taxon>
        <taxon>Elasmobranchii</taxon>
        <taxon>Galeomorphii</taxon>
        <taxon>Galeoidea</taxon>
        <taxon>Orectolobiformes</taxon>
        <taxon>Hemiscylliidae</taxon>
        <taxon>Chiloscyllium</taxon>
    </lineage>
</organism>
<evidence type="ECO:0000313" key="1">
    <source>
        <dbReference type="EMBL" id="GCC48658.1"/>
    </source>
</evidence>